<dbReference type="EMBL" id="CP074132">
    <property type="protein sequence ID" value="QUX29351.1"/>
    <property type="molecule type" value="Genomic_DNA"/>
</dbReference>
<dbReference type="RefSeq" id="WP_212642216.1">
    <property type="nucleotide sequence ID" value="NZ_CP074132.1"/>
</dbReference>
<protein>
    <submittedName>
        <fullName evidence="1">Uncharacterized protein</fullName>
    </submittedName>
</protein>
<evidence type="ECO:0000313" key="2">
    <source>
        <dbReference type="Proteomes" id="UP000678016"/>
    </source>
</evidence>
<name>A0ABX8C4P3_9ACTN</name>
<proteinExistence type="predicted"/>
<evidence type="ECO:0000313" key="1">
    <source>
        <dbReference type="EMBL" id="QUX29351.1"/>
    </source>
</evidence>
<organism evidence="1 2">
    <name type="scientific">Nocardiopsis akebiae</name>
    <dbReference type="NCBI Taxonomy" id="2831968"/>
    <lineage>
        <taxon>Bacteria</taxon>
        <taxon>Bacillati</taxon>
        <taxon>Actinomycetota</taxon>
        <taxon>Actinomycetes</taxon>
        <taxon>Streptosporangiales</taxon>
        <taxon>Nocardiopsidaceae</taxon>
        <taxon>Nocardiopsis</taxon>
    </lineage>
</organism>
<accession>A0ABX8C4P3</accession>
<dbReference type="Proteomes" id="UP000678016">
    <property type="component" value="Chromosome"/>
</dbReference>
<keyword evidence="2" id="KW-1185">Reference proteome</keyword>
<sequence length="51" mass="5689">MSSLAFRSRRSRSNRVRPFLAVLPTAWVSVATGALPIVRTAAHQVLREAKR</sequence>
<reference evidence="2" key="1">
    <citation type="submission" date="2021-05" db="EMBL/GenBank/DDBJ databases">
        <title>Direct Submission.</title>
        <authorList>
            <person name="Li K."/>
            <person name="Gao J."/>
        </authorList>
    </citation>
    <scope>NUCLEOTIDE SEQUENCE [LARGE SCALE GENOMIC DNA]</scope>
    <source>
        <strain evidence="2">HDS12</strain>
    </source>
</reference>
<gene>
    <name evidence="1" type="ORF">KGD83_01765</name>
</gene>